<organism evidence="6 7">
    <name type="scientific">Sunxiuqinia dokdonensis</name>
    <dbReference type="NCBI Taxonomy" id="1409788"/>
    <lineage>
        <taxon>Bacteria</taxon>
        <taxon>Pseudomonadati</taxon>
        <taxon>Bacteroidota</taxon>
        <taxon>Bacteroidia</taxon>
        <taxon>Marinilabiliales</taxon>
        <taxon>Prolixibacteraceae</taxon>
        <taxon>Sunxiuqinia</taxon>
    </lineage>
</organism>
<dbReference type="EMBL" id="LGIA01000204">
    <property type="protein sequence ID" value="KOH43034.1"/>
    <property type="molecule type" value="Genomic_DNA"/>
</dbReference>
<evidence type="ECO:0000256" key="4">
    <source>
        <dbReference type="ARBA" id="ARBA00023002"/>
    </source>
</evidence>
<protein>
    <submittedName>
        <fullName evidence="6">Oxidoreductase</fullName>
    </submittedName>
</protein>
<evidence type="ECO:0000256" key="3">
    <source>
        <dbReference type="ARBA" id="ARBA00022643"/>
    </source>
</evidence>
<gene>
    <name evidence="6" type="ORF">NC99_41670</name>
</gene>
<keyword evidence="3" id="KW-0288">FMN</keyword>
<dbReference type="Proteomes" id="UP000036958">
    <property type="component" value="Unassembled WGS sequence"/>
</dbReference>
<dbReference type="AlphaFoldDB" id="A0A0L8V3P4"/>
<evidence type="ECO:0000256" key="1">
    <source>
        <dbReference type="ARBA" id="ARBA00008366"/>
    </source>
</evidence>
<dbReference type="STRING" id="1409788.NC99_41670"/>
<evidence type="ECO:0000256" key="2">
    <source>
        <dbReference type="ARBA" id="ARBA00022630"/>
    </source>
</evidence>
<name>A0A0L8V3P4_9BACT</name>
<dbReference type="SUPFAM" id="SSF55469">
    <property type="entry name" value="FMN-dependent nitroreductase-like"/>
    <property type="match status" value="1"/>
</dbReference>
<feature type="domain" description="Nitroreductase" evidence="5">
    <location>
        <begin position="63"/>
        <end position="216"/>
    </location>
</feature>
<evidence type="ECO:0000313" key="6">
    <source>
        <dbReference type="EMBL" id="KOH43034.1"/>
    </source>
</evidence>
<comment type="caution">
    <text evidence="6">The sequence shown here is derived from an EMBL/GenBank/DDBJ whole genome shotgun (WGS) entry which is preliminary data.</text>
</comment>
<keyword evidence="4" id="KW-0560">Oxidoreductase</keyword>
<dbReference type="PANTHER" id="PTHR43425">
    <property type="entry name" value="OXYGEN-INSENSITIVE NADPH NITROREDUCTASE"/>
    <property type="match status" value="1"/>
</dbReference>
<proteinExistence type="inferred from homology"/>
<dbReference type="InterPro" id="IPR000415">
    <property type="entry name" value="Nitroreductase-like"/>
</dbReference>
<dbReference type="Gene3D" id="3.40.109.10">
    <property type="entry name" value="NADH Oxidase"/>
    <property type="match status" value="1"/>
</dbReference>
<keyword evidence="7" id="KW-1185">Reference proteome</keyword>
<dbReference type="PANTHER" id="PTHR43425:SF2">
    <property type="entry name" value="OXYGEN-INSENSITIVE NADPH NITROREDUCTASE"/>
    <property type="match status" value="1"/>
</dbReference>
<evidence type="ECO:0000313" key="7">
    <source>
        <dbReference type="Proteomes" id="UP000036958"/>
    </source>
</evidence>
<evidence type="ECO:0000259" key="5">
    <source>
        <dbReference type="Pfam" id="PF00881"/>
    </source>
</evidence>
<dbReference type="InterPro" id="IPR029479">
    <property type="entry name" value="Nitroreductase"/>
</dbReference>
<comment type="similarity">
    <text evidence="1">Belongs to the flavin oxidoreductase frp family.</text>
</comment>
<keyword evidence="2" id="KW-0285">Flavoprotein</keyword>
<dbReference type="PATRIC" id="fig|1409788.3.peg.4258"/>
<dbReference type="GO" id="GO:0016491">
    <property type="term" value="F:oxidoreductase activity"/>
    <property type="evidence" value="ECO:0007669"/>
    <property type="project" value="UniProtKB-KW"/>
</dbReference>
<accession>A0A0L8V3P4</accession>
<sequence length="303" mass="34690">MRGDRWFPLIFWSRKSAPFGQLYRFRDWAYLRFGRDADRKKSLTLPVSNQKKINNQIMELLFQHRSIRQYKADPIAEELLSQIIEAGTRASNTGNMQLYSVVVTRNAERKAKLAPLHFNQPMVNQAPVLLTICADINLFNQWCDQREANAGYNNLLWLMNATIDASLFAQNICVEAESHGLGICYLGTALYNAKEFIEELELPKGVVPVTAIVLGYPNQEPPLTDRLPLEAVVHDEKYADRSKDQVDKLFAPKEGLASSKQFVAENQKENLAQVFTDVRYKKPDNEFFSAKLLETLREQGFNL</sequence>
<dbReference type="InterPro" id="IPR016446">
    <property type="entry name" value="Flavin_OxRdtase_Frp"/>
</dbReference>
<dbReference type="Pfam" id="PF00881">
    <property type="entry name" value="Nitroreductase"/>
    <property type="match status" value="1"/>
</dbReference>
<reference evidence="7" key="1">
    <citation type="submission" date="2015-07" db="EMBL/GenBank/DDBJ databases">
        <title>Genome sequencing of Sunxiuqinia dokdonensis strain SK.</title>
        <authorList>
            <person name="Ahn S."/>
            <person name="Kim B.-C."/>
        </authorList>
    </citation>
    <scope>NUCLEOTIDE SEQUENCE [LARGE SCALE GENOMIC DNA]</scope>
    <source>
        <strain evidence="7">SK</strain>
    </source>
</reference>